<dbReference type="RefSeq" id="WP_073326232.1">
    <property type="nucleotide sequence ID" value="NZ_FQYO01000001.1"/>
</dbReference>
<name>A0A1M6AM13_9RHOB</name>
<protein>
    <submittedName>
        <fullName evidence="2">Uncharacterized protein</fullName>
    </submittedName>
</protein>
<evidence type="ECO:0000313" key="3">
    <source>
        <dbReference type="Proteomes" id="UP000184292"/>
    </source>
</evidence>
<feature type="chain" id="PRO_5012341614" evidence="1">
    <location>
        <begin position="20"/>
        <end position="211"/>
    </location>
</feature>
<reference evidence="2 3" key="1">
    <citation type="submission" date="2016-11" db="EMBL/GenBank/DDBJ databases">
        <authorList>
            <person name="Jaros S."/>
            <person name="Januszkiewicz K."/>
            <person name="Wedrychowicz H."/>
        </authorList>
    </citation>
    <scope>NUCLEOTIDE SEQUENCE [LARGE SCALE GENOMIC DNA]</scope>
    <source>
        <strain evidence="2 3">DSM 100565</strain>
    </source>
</reference>
<keyword evidence="1" id="KW-0732">Signal</keyword>
<accession>A0A1M6AM13</accession>
<dbReference type="OrthoDB" id="7651719at2"/>
<dbReference type="AlphaFoldDB" id="A0A1M6AM13"/>
<evidence type="ECO:0000256" key="1">
    <source>
        <dbReference type="SAM" id="SignalP"/>
    </source>
</evidence>
<proteinExistence type="predicted"/>
<sequence length="211" mass="21364">MRRIGAAILLTLLAAPVAAQDCRAMINGAEVLIAEDVVDRPESSLLGRFGAATREFVRDPLNRRAPPCDGETTIAFMAAVEGLGADQAATLCLAPDAAGGEGYQLVPGERSSDGTCRRTVCERINLAAEDVLALTDAARSVVAGDPVEGVTGEDRLSGALLLSGQTGLLGAILNQGGSTLGSLVMSNPIALGAAATTVVATGGALYLCAEE</sequence>
<organism evidence="2 3">
    <name type="scientific">Wenxinia saemankumensis</name>
    <dbReference type="NCBI Taxonomy" id="1447782"/>
    <lineage>
        <taxon>Bacteria</taxon>
        <taxon>Pseudomonadati</taxon>
        <taxon>Pseudomonadota</taxon>
        <taxon>Alphaproteobacteria</taxon>
        <taxon>Rhodobacterales</taxon>
        <taxon>Roseobacteraceae</taxon>
        <taxon>Wenxinia</taxon>
    </lineage>
</organism>
<feature type="signal peptide" evidence="1">
    <location>
        <begin position="1"/>
        <end position="19"/>
    </location>
</feature>
<gene>
    <name evidence="2" type="ORF">SAMN05444417_0511</name>
</gene>
<dbReference type="EMBL" id="FQYO01000001">
    <property type="protein sequence ID" value="SHI37539.1"/>
    <property type="molecule type" value="Genomic_DNA"/>
</dbReference>
<evidence type="ECO:0000313" key="2">
    <source>
        <dbReference type="EMBL" id="SHI37539.1"/>
    </source>
</evidence>
<dbReference type="Proteomes" id="UP000184292">
    <property type="component" value="Unassembled WGS sequence"/>
</dbReference>
<keyword evidence="3" id="KW-1185">Reference proteome</keyword>